<comment type="caution">
    <text evidence="5">The sequence shown here is derived from an EMBL/GenBank/DDBJ whole genome shotgun (WGS) entry which is preliminary data.</text>
</comment>
<keyword evidence="2" id="KW-0238">DNA-binding</keyword>
<dbReference type="Proteomes" id="UP000435649">
    <property type="component" value="Unassembled WGS sequence"/>
</dbReference>
<dbReference type="SUPFAM" id="SSF53822">
    <property type="entry name" value="Periplasmic binding protein-like I"/>
    <property type="match status" value="1"/>
</dbReference>
<evidence type="ECO:0000256" key="2">
    <source>
        <dbReference type="ARBA" id="ARBA00023125"/>
    </source>
</evidence>
<dbReference type="Pfam" id="PF13377">
    <property type="entry name" value="Peripla_BP_3"/>
    <property type="match status" value="1"/>
</dbReference>
<dbReference type="Gene3D" id="1.10.10.10">
    <property type="entry name" value="Winged helix-like DNA-binding domain superfamily/Winged helix DNA-binding domain"/>
    <property type="match status" value="1"/>
</dbReference>
<sequence>MDDRLTIVPGASIRSQVLEFYREAIRSGRLSEGAVLPPARKLAAEVGTAEANVHYAIAQLAREGLIVRRPKVGSIVIGRTRMHRVAFFLPELYTRRGERFTRPLAELLERELAAQGIPECQVIYDTASGEGWKLLSRLAASRRIQGVVVRSMTGGELDRFARLPVPFTAITALGIPGGVSFFTERLADAMVEGVKRQGCRTAGIIHPGGGESYLAPFYRRLRTAAEASGIEIRPGWIFGRDDYGADILDIDHFGYVGIGRTLSSPQRPEAVMLFSDDLVAGVTMGLYARGLRVPGDLKLVVHRTVENPVIFPFDCMLVEQSIAELVRLLVGKLIDGFEGRAPRQGELSIRISRNDGAPEA</sequence>
<feature type="domain" description="HTH gntR-type" evidence="4">
    <location>
        <begin position="11"/>
        <end position="79"/>
    </location>
</feature>
<dbReference type="PROSITE" id="PS50949">
    <property type="entry name" value="HTH_GNTR"/>
    <property type="match status" value="1"/>
</dbReference>
<accession>A0A844G0N2</accession>
<dbReference type="SMART" id="SM00345">
    <property type="entry name" value="HTH_GNTR"/>
    <property type="match status" value="1"/>
</dbReference>
<dbReference type="GO" id="GO:0003700">
    <property type="term" value="F:DNA-binding transcription factor activity"/>
    <property type="evidence" value="ECO:0007669"/>
    <property type="project" value="InterPro"/>
</dbReference>
<dbReference type="InterPro" id="IPR036390">
    <property type="entry name" value="WH_DNA-bd_sf"/>
</dbReference>
<keyword evidence="3" id="KW-0804">Transcription</keyword>
<dbReference type="Gene3D" id="3.40.50.2300">
    <property type="match status" value="2"/>
</dbReference>
<dbReference type="EMBL" id="VUNS01000004">
    <property type="protein sequence ID" value="MST96465.1"/>
    <property type="molecule type" value="Genomic_DNA"/>
</dbReference>
<dbReference type="InterPro" id="IPR036388">
    <property type="entry name" value="WH-like_DNA-bd_sf"/>
</dbReference>
<protein>
    <submittedName>
        <fullName evidence="5">GntR family transcriptional regulator</fullName>
    </submittedName>
</protein>
<evidence type="ECO:0000313" key="6">
    <source>
        <dbReference type="Proteomes" id="UP000435649"/>
    </source>
</evidence>
<name>A0A844G0N2_9BACT</name>
<dbReference type="RefSeq" id="WP_106054595.1">
    <property type="nucleotide sequence ID" value="NZ_DBFCGB010000235.1"/>
</dbReference>
<dbReference type="SUPFAM" id="SSF46785">
    <property type="entry name" value="Winged helix' DNA-binding domain"/>
    <property type="match status" value="1"/>
</dbReference>
<dbReference type="InterPro" id="IPR046335">
    <property type="entry name" value="LacI/GalR-like_sensor"/>
</dbReference>
<dbReference type="InterPro" id="IPR028082">
    <property type="entry name" value="Peripla_BP_I"/>
</dbReference>
<keyword evidence="6" id="KW-1185">Reference proteome</keyword>
<evidence type="ECO:0000256" key="1">
    <source>
        <dbReference type="ARBA" id="ARBA00023015"/>
    </source>
</evidence>
<evidence type="ECO:0000259" key="4">
    <source>
        <dbReference type="PROSITE" id="PS50949"/>
    </source>
</evidence>
<keyword evidence="1" id="KW-0805">Transcription regulation</keyword>
<evidence type="ECO:0000313" key="5">
    <source>
        <dbReference type="EMBL" id="MST96465.1"/>
    </source>
</evidence>
<evidence type="ECO:0000256" key="3">
    <source>
        <dbReference type="ARBA" id="ARBA00023163"/>
    </source>
</evidence>
<dbReference type="GO" id="GO:0003677">
    <property type="term" value="F:DNA binding"/>
    <property type="evidence" value="ECO:0007669"/>
    <property type="project" value="UniProtKB-KW"/>
</dbReference>
<dbReference type="InterPro" id="IPR000524">
    <property type="entry name" value="Tscrpt_reg_HTH_GntR"/>
</dbReference>
<dbReference type="AlphaFoldDB" id="A0A844G0N2"/>
<organism evidence="5 6">
    <name type="scientific">Victivallis lenta</name>
    <dbReference type="NCBI Taxonomy" id="2606640"/>
    <lineage>
        <taxon>Bacteria</taxon>
        <taxon>Pseudomonadati</taxon>
        <taxon>Lentisphaerota</taxon>
        <taxon>Lentisphaeria</taxon>
        <taxon>Victivallales</taxon>
        <taxon>Victivallaceae</taxon>
        <taxon>Victivallis</taxon>
    </lineage>
</organism>
<reference evidence="5 6" key="1">
    <citation type="submission" date="2019-08" db="EMBL/GenBank/DDBJ databases">
        <title>In-depth cultivation of the pig gut microbiome towards novel bacterial diversity and tailored functional studies.</title>
        <authorList>
            <person name="Wylensek D."/>
            <person name="Hitch T.C.A."/>
            <person name="Clavel T."/>
        </authorList>
    </citation>
    <scope>NUCLEOTIDE SEQUENCE [LARGE SCALE GENOMIC DNA]</scope>
    <source>
        <strain evidence="5 6">BBE-744-WT-12</strain>
    </source>
</reference>
<gene>
    <name evidence="5" type="ORF">FYJ85_05325</name>
</gene>
<dbReference type="Pfam" id="PF00392">
    <property type="entry name" value="GntR"/>
    <property type="match status" value="1"/>
</dbReference>
<proteinExistence type="predicted"/>